<dbReference type="Pfam" id="PF02076">
    <property type="entry name" value="STE3"/>
    <property type="match status" value="1"/>
</dbReference>
<evidence type="ECO:0000256" key="8">
    <source>
        <dbReference type="ARBA" id="ARBA00023170"/>
    </source>
</evidence>
<keyword evidence="12" id="KW-1185">Reference proteome</keyword>
<evidence type="ECO:0000256" key="4">
    <source>
        <dbReference type="ARBA" id="ARBA00022692"/>
    </source>
</evidence>
<dbReference type="OrthoDB" id="2874149at2759"/>
<keyword evidence="6" id="KW-0297">G-protein coupled receptor</keyword>
<feature type="transmembrane region" description="Helical" evidence="10">
    <location>
        <begin position="12"/>
        <end position="29"/>
    </location>
</feature>
<evidence type="ECO:0000256" key="7">
    <source>
        <dbReference type="ARBA" id="ARBA00023136"/>
    </source>
</evidence>
<dbReference type="Proteomes" id="UP000268321">
    <property type="component" value="Unassembled WGS sequence"/>
</dbReference>
<keyword evidence="7 10" id="KW-0472">Membrane</keyword>
<feature type="transmembrane region" description="Helical" evidence="10">
    <location>
        <begin position="124"/>
        <end position="148"/>
    </location>
</feature>
<feature type="transmembrane region" description="Helical" evidence="10">
    <location>
        <begin position="168"/>
        <end position="191"/>
    </location>
</feature>
<evidence type="ECO:0000256" key="3">
    <source>
        <dbReference type="ARBA" id="ARBA00022507"/>
    </source>
</evidence>
<keyword evidence="4 10" id="KW-0812">Transmembrane</keyword>
<comment type="subcellular location">
    <subcellularLocation>
        <location evidence="1">Membrane</location>
        <topology evidence="1">Multi-pass membrane protein</topology>
    </subcellularLocation>
</comment>
<keyword evidence="8" id="KW-0675">Receptor</keyword>
<comment type="similarity">
    <text evidence="2">Belongs to the G-protein coupled receptor 4 family.</text>
</comment>
<evidence type="ECO:0000256" key="10">
    <source>
        <dbReference type="SAM" id="Phobius"/>
    </source>
</evidence>
<dbReference type="GO" id="GO:0004932">
    <property type="term" value="F:mating-type factor pheromone receptor activity"/>
    <property type="evidence" value="ECO:0007669"/>
    <property type="project" value="InterPro"/>
</dbReference>
<reference evidence="12" key="1">
    <citation type="journal article" date="2018" name="Nat. Microbiol.">
        <title>Leveraging single-cell genomics to expand the fungal tree of life.</title>
        <authorList>
            <person name="Ahrendt S.R."/>
            <person name="Quandt C.A."/>
            <person name="Ciobanu D."/>
            <person name="Clum A."/>
            <person name="Salamov A."/>
            <person name="Andreopoulos B."/>
            <person name="Cheng J.F."/>
            <person name="Woyke T."/>
            <person name="Pelin A."/>
            <person name="Henrissat B."/>
            <person name="Reynolds N.K."/>
            <person name="Benny G.L."/>
            <person name="Smith M.E."/>
            <person name="James T.Y."/>
            <person name="Grigoriev I.V."/>
        </authorList>
    </citation>
    <scope>NUCLEOTIDE SEQUENCE [LARGE SCALE GENOMIC DNA]</scope>
    <source>
        <strain evidence="12">Baker2002</strain>
    </source>
</reference>
<dbReference type="GO" id="GO:0000750">
    <property type="term" value="P:pheromone-dependent signal transduction involved in conjugation with cellular fusion"/>
    <property type="evidence" value="ECO:0007669"/>
    <property type="project" value="TreeGrafter"/>
</dbReference>
<dbReference type="GO" id="GO:0005886">
    <property type="term" value="C:plasma membrane"/>
    <property type="evidence" value="ECO:0007669"/>
    <property type="project" value="TreeGrafter"/>
</dbReference>
<organism evidence="11 12">
    <name type="scientific">Metschnikowia bicuspidata</name>
    <dbReference type="NCBI Taxonomy" id="27322"/>
    <lineage>
        <taxon>Eukaryota</taxon>
        <taxon>Fungi</taxon>
        <taxon>Dikarya</taxon>
        <taxon>Ascomycota</taxon>
        <taxon>Saccharomycotina</taxon>
        <taxon>Pichiomycetes</taxon>
        <taxon>Metschnikowiaceae</taxon>
        <taxon>Metschnikowia</taxon>
    </lineage>
</organism>
<evidence type="ECO:0000256" key="1">
    <source>
        <dbReference type="ARBA" id="ARBA00004141"/>
    </source>
</evidence>
<dbReference type="AlphaFoldDB" id="A0A4P9ZH86"/>
<gene>
    <name evidence="11" type="ORF">METBISCDRAFT_26289</name>
</gene>
<feature type="transmembrane region" description="Helical" evidence="10">
    <location>
        <begin position="80"/>
        <end position="103"/>
    </location>
</feature>
<dbReference type="PANTHER" id="PTHR28097">
    <property type="entry name" value="PHEROMONE A FACTOR RECEPTOR"/>
    <property type="match status" value="1"/>
</dbReference>
<protein>
    <submittedName>
        <fullName evidence="11">STE3-domain-containing protein</fullName>
    </submittedName>
</protein>
<evidence type="ECO:0000256" key="5">
    <source>
        <dbReference type="ARBA" id="ARBA00022989"/>
    </source>
</evidence>
<dbReference type="PRINTS" id="PR00899">
    <property type="entry name" value="GPCRSTE3"/>
</dbReference>
<dbReference type="CDD" id="cd14966">
    <property type="entry name" value="7tmD_STE3"/>
    <property type="match status" value="1"/>
</dbReference>
<evidence type="ECO:0000313" key="11">
    <source>
        <dbReference type="EMBL" id="RKP31812.1"/>
    </source>
</evidence>
<keyword evidence="9" id="KW-0807">Transducer</keyword>
<evidence type="ECO:0000256" key="9">
    <source>
        <dbReference type="ARBA" id="ARBA00023224"/>
    </source>
</evidence>
<accession>A0A4P9ZH86</accession>
<name>A0A4P9ZH86_9ASCO</name>
<dbReference type="InterPro" id="IPR001499">
    <property type="entry name" value="GPCR_STE3"/>
</dbReference>
<proteinExistence type="inferred from homology"/>
<evidence type="ECO:0000256" key="6">
    <source>
        <dbReference type="ARBA" id="ARBA00023040"/>
    </source>
</evidence>
<feature type="transmembrane region" description="Helical" evidence="10">
    <location>
        <begin position="273"/>
        <end position="293"/>
    </location>
</feature>
<dbReference type="PANTHER" id="PTHR28097:SF1">
    <property type="entry name" value="PHEROMONE A FACTOR RECEPTOR"/>
    <property type="match status" value="1"/>
</dbReference>
<keyword evidence="5 10" id="KW-1133">Transmembrane helix</keyword>
<evidence type="ECO:0000256" key="2">
    <source>
        <dbReference type="ARBA" id="ARBA00011085"/>
    </source>
</evidence>
<keyword evidence="3" id="KW-0589">Pheromone response</keyword>
<feature type="transmembrane region" description="Helical" evidence="10">
    <location>
        <begin position="41"/>
        <end position="60"/>
    </location>
</feature>
<feature type="transmembrane region" description="Helical" evidence="10">
    <location>
        <begin position="212"/>
        <end position="235"/>
    </location>
</feature>
<sequence length="394" mass="44625">MAYQIDATGVALAAFSLLAFLLLIPPLLYHWIQKNIPAISLILWFSYKNLIGFINLITWSGDNIEEVSQMRGYCDVSVRLSSAADLGQLCATACLIFNLYMVLSARSYKFLNVDSRSKKFVNVLMCWFNPIAVMVASVWAQAHVYAIVRYRGCTPVYNFGFQTILLTSVWNALWVLVAAVFAILTMFEYLRKRRDFKDLLRCTNSGLNINKFMRLIIFSVLIIFILSPMVLFGFVTDLANARAPAYMAVGINNPFWKVVVYFDSSPMVIVQRMLEIMLSFCAFMLFGVGSEALKMYRRIFIRLGVIKPVPRAYSDSDFVGFGKMTPSNRSFDDRSVSEKLPVLHYIVSKRDLGFADLSPTLTMESASEKDVELDIKGLVDMDSRLKGLLHAPHL</sequence>
<dbReference type="EMBL" id="ML004437">
    <property type="protein sequence ID" value="RKP31812.1"/>
    <property type="molecule type" value="Genomic_DNA"/>
</dbReference>
<evidence type="ECO:0000313" key="12">
    <source>
        <dbReference type="Proteomes" id="UP000268321"/>
    </source>
</evidence>